<keyword evidence="8 15" id="KW-0274">FAD</keyword>
<feature type="binding site" description="proximal binding residue" evidence="15">
    <location>
        <position position="85"/>
    </location>
    <ligand>
        <name>heme b</name>
        <dbReference type="ChEBI" id="CHEBI:60344"/>
    </ligand>
    <ligandPart>
        <name>Fe</name>
        <dbReference type="ChEBI" id="CHEBI:18248"/>
    </ligandPart>
</feature>
<dbReference type="EC" id="1.14.12.17" evidence="15"/>
<dbReference type="InterPro" id="IPR000971">
    <property type="entry name" value="Globin"/>
</dbReference>
<dbReference type="GO" id="GO:0071949">
    <property type="term" value="F:FAD binding"/>
    <property type="evidence" value="ECO:0007669"/>
    <property type="project" value="InterPro"/>
</dbReference>
<evidence type="ECO:0000259" key="16">
    <source>
        <dbReference type="PROSITE" id="PS01033"/>
    </source>
</evidence>
<dbReference type="SUPFAM" id="SSF63380">
    <property type="entry name" value="Riboflavin synthase domain-like"/>
    <property type="match status" value="1"/>
</dbReference>
<dbReference type="InterPro" id="IPR001433">
    <property type="entry name" value="OxRdtase_FAD/NAD-bd"/>
</dbReference>
<keyword evidence="5 15" id="KW-0561">Oxygen transport</keyword>
<dbReference type="FunFam" id="2.40.30.10:FF:000034">
    <property type="entry name" value="Flavohemoprotein"/>
    <property type="match status" value="1"/>
</dbReference>
<evidence type="ECO:0000256" key="11">
    <source>
        <dbReference type="ARBA" id="ARBA00023004"/>
    </source>
</evidence>
<sequence length="406" mass="46437">MLDKKVIDIVKSTAPILKEHNQEIGERFYTLLFSRAPELYNMFNQTNQKRGLQQGALAYGVYLAGANIDNLQAVESMVERVTEKHRALHVQPEQYEVVGEALLDAVQDVLDDSATDEIIDAWRKAYQVLANYFIDMEKKLFQEVEEQPGGWVGNRTFIVERKVKESDLVTSFYLKPEDGHAIPTYRAGQYLTLQADIDGEKYSHMRHYSLSDAPNKNYYRISVKREDARRDAPAGIVSTYLHHDVQEGDKLQLRAPAGDFTIRTKDKPIVLLSGGVGITPMMSMFNTLIETEPNREITFIHANANSKVHAMREHVENMENKHPNVTSYICYSHPTDEDKAEKRFDKEGFVELDWLKSVLSDNQKDFYFCGPLPFLQAMDSALKEWGVPEENRTYELFSPISTIGEA</sequence>
<dbReference type="CDD" id="cd06184">
    <property type="entry name" value="flavohem_like_fad_nad_binding"/>
    <property type="match status" value="1"/>
</dbReference>
<feature type="site" description="Involved in heme-bound ligand stabilization and O-O bond activation" evidence="15">
    <location>
        <position position="29"/>
    </location>
</feature>
<dbReference type="PANTHER" id="PTHR43396:SF3">
    <property type="entry name" value="FLAVOHEMOPROTEIN"/>
    <property type="match status" value="1"/>
</dbReference>
<dbReference type="Gene3D" id="3.40.50.80">
    <property type="entry name" value="Nucleotide-binding domain of ferredoxin-NADP reductase (FNR) module"/>
    <property type="match status" value="1"/>
</dbReference>
<dbReference type="Pfam" id="PF00970">
    <property type="entry name" value="FAD_binding_6"/>
    <property type="match status" value="1"/>
</dbReference>
<proteinExistence type="inferred from homology"/>
<dbReference type="SUPFAM" id="SSF46458">
    <property type="entry name" value="Globin-like"/>
    <property type="match status" value="1"/>
</dbReference>
<evidence type="ECO:0000256" key="10">
    <source>
        <dbReference type="ARBA" id="ARBA00023002"/>
    </source>
</evidence>
<feature type="domain" description="Globin" evidence="16">
    <location>
        <begin position="1"/>
        <end position="138"/>
    </location>
</feature>
<evidence type="ECO:0000256" key="12">
    <source>
        <dbReference type="ARBA" id="ARBA00023027"/>
    </source>
</evidence>
<dbReference type="NCBIfam" id="NF009805">
    <property type="entry name" value="PRK13289.1"/>
    <property type="match status" value="1"/>
</dbReference>
<comment type="catalytic activity">
    <reaction evidence="14 15">
        <text>2 nitric oxide + NADPH + 2 O2 = 2 nitrate + NADP(+) + H(+)</text>
        <dbReference type="Rhea" id="RHEA:19465"/>
        <dbReference type="ChEBI" id="CHEBI:15378"/>
        <dbReference type="ChEBI" id="CHEBI:15379"/>
        <dbReference type="ChEBI" id="CHEBI:16480"/>
        <dbReference type="ChEBI" id="CHEBI:17632"/>
        <dbReference type="ChEBI" id="CHEBI:57783"/>
        <dbReference type="ChEBI" id="CHEBI:58349"/>
        <dbReference type="EC" id="1.14.12.17"/>
    </reaction>
</comment>
<dbReference type="InterPro" id="IPR023950">
    <property type="entry name" value="Hmp"/>
</dbReference>
<protein>
    <recommendedName>
        <fullName evidence="15">Flavohemoprotein</fullName>
    </recommendedName>
    <alternativeName>
        <fullName evidence="15">Flavohemoglobin</fullName>
    </alternativeName>
    <alternativeName>
        <fullName evidence="15">Hemoglobin-like protein</fullName>
    </alternativeName>
    <alternativeName>
        <fullName evidence="15">Nitric oxide dioxygenase</fullName>
        <shortName evidence="15">NO oxygenase</shortName>
        <shortName evidence="15">NOD</shortName>
        <ecNumber evidence="15">1.14.12.17</ecNumber>
    </alternativeName>
</protein>
<dbReference type="GO" id="GO:0008941">
    <property type="term" value="F:nitric oxide dioxygenase NAD(P)H activity"/>
    <property type="evidence" value="ECO:0007669"/>
    <property type="project" value="UniProtKB-UniRule"/>
</dbReference>
<evidence type="ECO:0000256" key="13">
    <source>
        <dbReference type="ARBA" id="ARBA00048649"/>
    </source>
</evidence>
<dbReference type="HAMAP" id="MF_01252">
    <property type="entry name" value="Hmp"/>
    <property type="match status" value="1"/>
</dbReference>
<feature type="region of interest" description="Reductase" evidence="15">
    <location>
        <begin position="149"/>
        <end position="406"/>
    </location>
</feature>
<feature type="binding site" evidence="15">
    <location>
        <begin position="275"/>
        <end position="280"/>
    </location>
    <ligand>
        <name>NADP(+)</name>
        <dbReference type="ChEBI" id="CHEBI:58349"/>
    </ligand>
</feature>
<comment type="function">
    <text evidence="15">Is involved in NO detoxification in an aerobic process, termed nitric oxide dioxygenase (NOD) reaction that utilizes O(2) and NAD(P)H to convert NO to nitrate, which protects the bacterium from various noxious nitrogen compounds. Therefore, plays a central role in the inducible response to nitrosative stress.</text>
</comment>
<dbReference type="SUPFAM" id="SSF52343">
    <property type="entry name" value="Ferredoxin reductase-like, C-terminal NADP-linked domain"/>
    <property type="match status" value="1"/>
</dbReference>
<evidence type="ECO:0000313" key="19">
    <source>
        <dbReference type="Proteomes" id="UP000321574"/>
    </source>
</evidence>
<dbReference type="InterPro" id="IPR039261">
    <property type="entry name" value="FNR_nucleotide-bd"/>
</dbReference>
<name>A0A5C8NV80_9BACI</name>
<reference evidence="18 19" key="1">
    <citation type="submission" date="2019-06" db="EMBL/GenBank/DDBJ databases">
        <title>Cerasibacillus sp. nov., isolated from maize field.</title>
        <authorList>
            <person name="Lin S.-Y."/>
            <person name="Tsai C.-F."/>
            <person name="Young C.-C."/>
        </authorList>
    </citation>
    <scope>NUCLEOTIDE SEQUENCE [LARGE SCALE GENOMIC DNA]</scope>
    <source>
        <strain evidence="18 19">CC-CFT480</strain>
    </source>
</reference>
<dbReference type="FunFam" id="1.10.490.10:FF:000003">
    <property type="entry name" value="Flavohemoprotein"/>
    <property type="match status" value="1"/>
</dbReference>
<keyword evidence="7 15" id="KW-0479">Metal-binding</keyword>
<dbReference type="InterPro" id="IPR009050">
    <property type="entry name" value="Globin-like_sf"/>
</dbReference>
<keyword evidence="4 15" id="KW-0349">Heme</keyword>
<organism evidence="18 19">
    <name type="scientific">Cerasibacillus terrae</name>
    <dbReference type="NCBI Taxonomy" id="2498845"/>
    <lineage>
        <taxon>Bacteria</taxon>
        <taxon>Bacillati</taxon>
        <taxon>Bacillota</taxon>
        <taxon>Bacilli</taxon>
        <taxon>Bacillales</taxon>
        <taxon>Bacillaceae</taxon>
        <taxon>Cerasibacillus</taxon>
    </lineage>
</organism>
<comment type="cofactor">
    <cofactor evidence="15">
        <name>heme b</name>
        <dbReference type="ChEBI" id="CHEBI:60344"/>
    </cofactor>
    <text evidence="15">Binds 1 heme b (iron(II)-protoporphyrin IX) group per subunit.</text>
</comment>
<comment type="catalytic activity">
    <reaction evidence="13 15">
        <text>2 nitric oxide + NADH + 2 O2 = 2 nitrate + NAD(+) + H(+)</text>
        <dbReference type="Rhea" id="RHEA:19469"/>
        <dbReference type="ChEBI" id="CHEBI:15378"/>
        <dbReference type="ChEBI" id="CHEBI:15379"/>
        <dbReference type="ChEBI" id="CHEBI:16480"/>
        <dbReference type="ChEBI" id="CHEBI:17632"/>
        <dbReference type="ChEBI" id="CHEBI:57540"/>
        <dbReference type="ChEBI" id="CHEBI:57945"/>
        <dbReference type="EC" id="1.14.12.17"/>
    </reaction>
</comment>
<dbReference type="Pfam" id="PF00175">
    <property type="entry name" value="NAD_binding_1"/>
    <property type="match status" value="1"/>
</dbReference>
<feature type="active site" description="Charge relay system" evidence="15">
    <location>
        <position position="137"/>
    </location>
</feature>
<dbReference type="GO" id="GO:0046210">
    <property type="term" value="P:nitric oxide catabolic process"/>
    <property type="evidence" value="ECO:0007669"/>
    <property type="project" value="TreeGrafter"/>
</dbReference>
<evidence type="ECO:0000256" key="5">
    <source>
        <dbReference type="ARBA" id="ARBA00022621"/>
    </source>
</evidence>
<dbReference type="InterPro" id="IPR017938">
    <property type="entry name" value="Riboflavin_synthase-like_b-brl"/>
</dbReference>
<dbReference type="InterPro" id="IPR012292">
    <property type="entry name" value="Globin/Proto"/>
</dbReference>
<comment type="caution">
    <text evidence="18">The sequence shown here is derived from an EMBL/GenBank/DDBJ whole genome shotgun (WGS) entry which is preliminary data.</text>
</comment>
<feature type="site" description="Influences the redox potential of the prosthetic heme and FAD groups" evidence="15">
    <location>
        <position position="395"/>
    </location>
</feature>
<dbReference type="PROSITE" id="PS51384">
    <property type="entry name" value="FAD_FR"/>
    <property type="match status" value="1"/>
</dbReference>
<evidence type="ECO:0000256" key="2">
    <source>
        <dbReference type="ARBA" id="ARBA00008414"/>
    </source>
</evidence>
<feature type="domain" description="FAD-binding FR-type" evidence="17">
    <location>
        <begin position="152"/>
        <end position="263"/>
    </location>
</feature>
<evidence type="ECO:0000313" key="18">
    <source>
        <dbReference type="EMBL" id="TXL65094.1"/>
    </source>
</evidence>
<dbReference type="EMBL" id="VDUW01000004">
    <property type="protein sequence ID" value="TXL65094.1"/>
    <property type="molecule type" value="Genomic_DNA"/>
</dbReference>
<dbReference type="InterPro" id="IPR017927">
    <property type="entry name" value="FAD-bd_FR_type"/>
</dbReference>
<dbReference type="PANTHER" id="PTHR43396">
    <property type="entry name" value="FLAVOHEMOPROTEIN"/>
    <property type="match status" value="1"/>
</dbReference>
<keyword evidence="11 15" id="KW-0408">Iron</keyword>
<dbReference type="Gene3D" id="1.10.490.10">
    <property type="entry name" value="Globins"/>
    <property type="match status" value="1"/>
</dbReference>
<evidence type="ECO:0000256" key="4">
    <source>
        <dbReference type="ARBA" id="ARBA00022617"/>
    </source>
</evidence>
<dbReference type="Proteomes" id="UP000321574">
    <property type="component" value="Unassembled WGS sequence"/>
</dbReference>
<dbReference type="PRINTS" id="PR00410">
    <property type="entry name" value="PHEHYDRXLASE"/>
</dbReference>
<evidence type="ECO:0000256" key="8">
    <source>
        <dbReference type="ARBA" id="ARBA00022827"/>
    </source>
</evidence>
<dbReference type="GO" id="GO:0071500">
    <property type="term" value="P:cellular response to nitrosative stress"/>
    <property type="evidence" value="ECO:0007669"/>
    <property type="project" value="TreeGrafter"/>
</dbReference>
<dbReference type="FunFam" id="3.40.50.80:FF:000010">
    <property type="entry name" value="Flavohemoprotein"/>
    <property type="match status" value="1"/>
</dbReference>
<keyword evidence="12 15" id="KW-0520">NAD</keyword>
<dbReference type="GO" id="GO:0005344">
    <property type="term" value="F:oxygen carrier activity"/>
    <property type="evidence" value="ECO:0007669"/>
    <property type="project" value="UniProtKB-UniRule"/>
</dbReference>
<accession>A0A5C8NV80</accession>
<keyword evidence="19" id="KW-1185">Reference proteome</keyword>
<dbReference type="GO" id="GO:0009636">
    <property type="term" value="P:response to toxic substance"/>
    <property type="evidence" value="ECO:0007669"/>
    <property type="project" value="UniProtKB-KW"/>
</dbReference>
<dbReference type="OrthoDB" id="9801223at2"/>
<dbReference type="AlphaFoldDB" id="A0A5C8NV80"/>
<evidence type="ECO:0000259" key="17">
    <source>
        <dbReference type="PROSITE" id="PS51384"/>
    </source>
</evidence>
<evidence type="ECO:0000256" key="7">
    <source>
        <dbReference type="ARBA" id="ARBA00022723"/>
    </source>
</evidence>
<evidence type="ECO:0000256" key="1">
    <source>
        <dbReference type="ARBA" id="ARBA00006401"/>
    </source>
</evidence>
<feature type="site" description="Influences the redox potential of the prosthetic heme and FAD groups" evidence="15">
    <location>
        <position position="84"/>
    </location>
</feature>
<keyword evidence="15" id="KW-0216">Detoxification</keyword>
<evidence type="ECO:0000256" key="15">
    <source>
        <dbReference type="HAMAP-Rule" id="MF_01252"/>
    </source>
</evidence>
<dbReference type="Gene3D" id="2.40.30.10">
    <property type="entry name" value="Translation factors"/>
    <property type="match status" value="1"/>
</dbReference>
<keyword evidence="3 15" id="KW-0813">Transport</keyword>
<dbReference type="InterPro" id="IPR008333">
    <property type="entry name" value="Cbr1-like_FAD-bd_dom"/>
</dbReference>
<evidence type="ECO:0000256" key="9">
    <source>
        <dbReference type="ARBA" id="ARBA00022857"/>
    </source>
</evidence>
<gene>
    <name evidence="18" type="primary">hmpA</name>
    <name evidence="15" type="synonym">hmp</name>
    <name evidence="18" type="ORF">FHP05_08130</name>
</gene>
<keyword evidence="10 15" id="KW-0560">Oxidoreductase</keyword>
<dbReference type="RefSeq" id="WP_147666915.1">
    <property type="nucleotide sequence ID" value="NZ_VDUW01000004.1"/>
</dbReference>
<comment type="similarity">
    <text evidence="2 15">Belongs to the globin family. Two-domain flavohemoproteins subfamily.</text>
</comment>
<evidence type="ECO:0000256" key="6">
    <source>
        <dbReference type="ARBA" id="ARBA00022630"/>
    </source>
</evidence>
<evidence type="ECO:0000256" key="3">
    <source>
        <dbReference type="ARBA" id="ARBA00022448"/>
    </source>
</evidence>
<dbReference type="GO" id="GO:0019825">
    <property type="term" value="F:oxygen binding"/>
    <property type="evidence" value="ECO:0007669"/>
    <property type="project" value="InterPro"/>
</dbReference>
<feature type="binding site" evidence="15">
    <location>
        <position position="190"/>
    </location>
    <ligand>
        <name>FAD</name>
        <dbReference type="ChEBI" id="CHEBI:57692"/>
    </ligand>
</feature>
<comment type="similarity">
    <text evidence="1 15">In the C-terminal section; belongs to the flavoprotein pyridine nucleotide cytochrome reductase family.</text>
</comment>
<dbReference type="Pfam" id="PF00042">
    <property type="entry name" value="Globin"/>
    <property type="match status" value="1"/>
</dbReference>
<dbReference type="GO" id="GO:0046872">
    <property type="term" value="F:metal ion binding"/>
    <property type="evidence" value="ECO:0007669"/>
    <property type="project" value="UniProtKB-KW"/>
</dbReference>
<evidence type="ECO:0000256" key="14">
    <source>
        <dbReference type="ARBA" id="ARBA00049433"/>
    </source>
</evidence>
<feature type="active site" description="Charge relay system" evidence="15">
    <location>
        <position position="95"/>
    </location>
</feature>
<keyword evidence="6 15" id="KW-0285">Flavoprotein</keyword>
<comment type="cofactor">
    <cofactor evidence="15">
        <name>FAD</name>
        <dbReference type="ChEBI" id="CHEBI:57692"/>
    </cofactor>
    <text evidence="15">Binds 1 FAD per subunit.</text>
</comment>
<dbReference type="PROSITE" id="PS01033">
    <property type="entry name" value="GLOBIN"/>
    <property type="match status" value="1"/>
</dbReference>
<dbReference type="GO" id="GO:0020037">
    <property type="term" value="F:heme binding"/>
    <property type="evidence" value="ECO:0007669"/>
    <property type="project" value="InterPro"/>
</dbReference>
<keyword evidence="9 15" id="KW-0521">NADP</keyword>
<comment type="caution">
    <text evidence="15">Lacks conserved residue(s) required for the propagation of feature annotation.</text>
</comment>
<comment type="domain">
    <text evidence="15">Consists of two distinct domains; an N-terminal heme-containing oxygen-binding domain and a C-terminal reductase domain with binding sites for FAD and NAD(P)H.</text>
</comment>